<evidence type="ECO:0000313" key="2">
    <source>
        <dbReference type="Proteomes" id="UP001186974"/>
    </source>
</evidence>
<sequence length="141" mass="15402">MQLFISSLLGLSLLPFGAFAVSTNAHVRRQAFTVGQAVRTTSGTVIGHTARERAEVSEYLGIPFAQPPLGNLRFAAPQAFTGSANITADSYSPYLTQVGNTFDEDCLTLNIWTKPQTGERAKAVLFWIYGGGKYLDDQRNR</sequence>
<accession>A0ACC3DXE2</accession>
<proteinExistence type="predicted"/>
<keyword evidence="2" id="KW-1185">Reference proteome</keyword>
<evidence type="ECO:0000313" key="1">
    <source>
        <dbReference type="EMBL" id="KAK3081148.1"/>
    </source>
</evidence>
<organism evidence="1 2">
    <name type="scientific">Coniosporium uncinatum</name>
    <dbReference type="NCBI Taxonomy" id="93489"/>
    <lineage>
        <taxon>Eukaryota</taxon>
        <taxon>Fungi</taxon>
        <taxon>Dikarya</taxon>
        <taxon>Ascomycota</taxon>
        <taxon>Pezizomycotina</taxon>
        <taxon>Dothideomycetes</taxon>
        <taxon>Dothideomycetes incertae sedis</taxon>
        <taxon>Coniosporium</taxon>
    </lineage>
</organism>
<protein>
    <submittedName>
        <fullName evidence="1">Uncharacterized protein</fullName>
    </submittedName>
</protein>
<gene>
    <name evidence="1" type="ORF">LTS18_009762</name>
</gene>
<comment type="caution">
    <text evidence="1">The sequence shown here is derived from an EMBL/GenBank/DDBJ whole genome shotgun (WGS) entry which is preliminary data.</text>
</comment>
<reference evidence="1" key="1">
    <citation type="submission" date="2024-09" db="EMBL/GenBank/DDBJ databases">
        <title>Black Yeasts Isolated from many extreme environments.</title>
        <authorList>
            <person name="Coleine C."/>
            <person name="Stajich J.E."/>
            <person name="Selbmann L."/>
        </authorList>
    </citation>
    <scope>NUCLEOTIDE SEQUENCE</scope>
    <source>
        <strain evidence="1">CCFEE 5737</strain>
    </source>
</reference>
<dbReference type="EMBL" id="JAWDJW010000267">
    <property type="protein sequence ID" value="KAK3081148.1"/>
    <property type="molecule type" value="Genomic_DNA"/>
</dbReference>
<dbReference type="Proteomes" id="UP001186974">
    <property type="component" value="Unassembled WGS sequence"/>
</dbReference>
<name>A0ACC3DXE2_9PEZI</name>